<keyword evidence="1" id="KW-0472">Membrane</keyword>
<evidence type="ECO:0000313" key="2">
    <source>
        <dbReference type="EMBL" id="CAF1160353.1"/>
    </source>
</evidence>
<keyword evidence="1" id="KW-1133">Transmembrane helix</keyword>
<feature type="transmembrane region" description="Helical" evidence="1">
    <location>
        <begin position="6"/>
        <end position="24"/>
    </location>
</feature>
<protein>
    <submittedName>
        <fullName evidence="2">Uncharacterized protein</fullName>
    </submittedName>
</protein>
<comment type="caution">
    <text evidence="2">The sequence shown here is derived from an EMBL/GenBank/DDBJ whole genome shotgun (WGS) entry which is preliminary data.</text>
</comment>
<keyword evidence="1" id="KW-0812">Transmembrane</keyword>
<evidence type="ECO:0000256" key="1">
    <source>
        <dbReference type="SAM" id="Phobius"/>
    </source>
</evidence>
<dbReference type="EMBL" id="CAJNOE010000340">
    <property type="protein sequence ID" value="CAF1160353.1"/>
    <property type="molecule type" value="Genomic_DNA"/>
</dbReference>
<accession>A0A814TEH6</accession>
<gene>
    <name evidence="2" type="ORF">IZO911_LOCUS26291</name>
</gene>
<name>A0A814TEH6_9BILA</name>
<dbReference type="AlphaFoldDB" id="A0A814TEH6"/>
<proteinExistence type="predicted"/>
<organism evidence="2 3">
    <name type="scientific">Adineta steineri</name>
    <dbReference type="NCBI Taxonomy" id="433720"/>
    <lineage>
        <taxon>Eukaryota</taxon>
        <taxon>Metazoa</taxon>
        <taxon>Spiralia</taxon>
        <taxon>Gnathifera</taxon>
        <taxon>Rotifera</taxon>
        <taxon>Eurotatoria</taxon>
        <taxon>Bdelloidea</taxon>
        <taxon>Adinetida</taxon>
        <taxon>Adinetidae</taxon>
        <taxon>Adineta</taxon>
    </lineage>
</organism>
<sequence>MLVRFIFIYTVAIIGVTTNGLGLTQLGRCIMSESASANRAEHIAMGFACPRNPNHLSNIFPNPDITRIAQDINAHRLSDPTQGANRWYSPRLMPQESESAKCRGPIGSGSIDCGGGLETQCGTSRNYKPSWATADKYIVIGDVRPCYYKFYKI</sequence>
<evidence type="ECO:0000313" key="3">
    <source>
        <dbReference type="Proteomes" id="UP000663860"/>
    </source>
</evidence>
<dbReference type="Proteomes" id="UP000663860">
    <property type="component" value="Unassembled WGS sequence"/>
</dbReference>
<reference evidence="2" key="1">
    <citation type="submission" date="2021-02" db="EMBL/GenBank/DDBJ databases">
        <authorList>
            <person name="Nowell W R."/>
        </authorList>
    </citation>
    <scope>NUCLEOTIDE SEQUENCE</scope>
</reference>